<evidence type="ECO:0000259" key="8">
    <source>
        <dbReference type="Pfam" id="PF00884"/>
    </source>
</evidence>
<evidence type="ECO:0000256" key="5">
    <source>
        <dbReference type="ARBA" id="ARBA00022989"/>
    </source>
</evidence>
<feature type="domain" description="Sulfatase N-terminal" evidence="8">
    <location>
        <begin position="168"/>
        <end position="458"/>
    </location>
</feature>
<evidence type="ECO:0000256" key="7">
    <source>
        <dbReference type="SAM" id="Phobius"/>
    </source>
</evidence>
<keyword evidence="3" id="KW-1003">Cell membrane</keyword>
<dbReference type="Gene3D" id="3.40.720.10">
    <property type="entry name" value="Alkaline Phosphatase, subunit A"/>
    <property type="match status" value="1"/>
</dbReference>
<dbReference type="CDD" id="cd16015">
    <property type="entry name" value="LTA_synthase"/>
    <property type="match status" value="1"/>
</dbReference>
<dbReference type="PANTHER" id="PTHR47371">
    <property type="entry name" value="LIPOTEICHOIC ACID SYNTHASE"/>
    <property type="match status" value="1"/>
</dbReference>
<dbReference type="InterPro" id="IPR017850">
    <property type="entry name" value="Alkaline_phosphatase_core_sf"/>
</dbReference>
<dbReference type="GO" id="GO:0008960">
    <property type="term" value="F:phosphatidylglycerol-membrane-oligosaccharide glycerophosphotransferase activity"/>
    <property type="evidence" value="ECO:0007669"/>
    <property type="project" value="UniProtKB-EC"/>
</dbReference>
<dbReference type="InterPro" id="IPR050448">
    <property type="entry name" value="OpgB/LTA_synthase_biosynth"/>
</dbReference>
<feature type="transmembrane region" description="Helical" evidence="7">
    <location>
        <begin position="7"/>
        <end position="31"/>
    </location>
</feature>
<feature type="transmembrane region" description="Helical" evidence="7">
    <location>
        <begin position="114"/>
        <end position="132"/>
    </location>
</feature>
<proteinExistence type="predicted"/>
<reference evidence="9 10" key="1">
    <citation type="submission" date="2020-08" db="EMBL/GenBank/DDBJ databases">
        <title>Genomic Encyclopedia of Type Strains, Phase IV (KMG-IV): sequencing the most valuable type-strain genomes for metagenomic binning, comparative biology and taxonomic classification.</title>
        <authorList>
            <person name="Goeker M."/>
        </authorList>
    </citation>
    <scope>NUCLEOTIDE SEQUENCE [LARGE SCALE GENOMIC DNA]</scope>
    <source>
        <strain evidence="9 10">DSM 19612</strain>
    </source>
</reference>
<dbReference type="Pfam" id="PF00884">
    <property type="entry name" value="Sulfatase"/>
    <property type="match status" value="1"/>
</dbReference>
<evidence type="ECO:0000256" key="6">
    <source>
        <dbReference type="ARBA" id="ARBA00023136"/>
    </source>
</evidence>
<comment type="subcellular location">
    <subcellularLocation>
        <location evidence="1">Cell membrane</location>
        <topology evidence="1">Multi-pass membrane protein</topology>
    </subcellularLocation>
</comment>
<accession>A0A841Q7X0</accession>
<dbReference type="Proteomes" id="UP000581688">
    <property type="component" value="Unassembled WGS sequence"/>
</dbReference>
<keyword evidence="4 7" id="KW-0812">Transmembrane</keyword>
<evidence type="ECO:0000313" key="9">
    <source>
        <dbReference type="EMBL" id="MBB6454520.1"/>
    </source>
</evidence>
<dbReference type="EC" id="2.7.8.20" evidence="9"/>
<organism evidence="9 10">
    <name type="scientific">Salirhabdus euzebyi</name>
    <dbReference type="NCBI Taxonomy" id="394506"/>
    <lineage>
        <taxon>Bacteria</taxon>
        <taxon>Bacillati</taxon>
        <taxon>Bacillota</taxon>
        <taxon>Bacilli</taxon>
        <taxon>Bacillales</taxon>
        <taxon>Bacillaceae</taxon>
        <taxon>Salirhabdus</taxon>
    </lineage>
</organism>
<dbReference type="EMBL" id="JACHGH010000010">
    <property type="protein sequence ID" value="MBB6454520.1"/>
    <property type="molecule type" value="Genomic_DNA"/>
</dbReference>
<evidence type="ECO:0000256" key="2">
    <source>
        <dbReference type="ARBA" id="ARBA00004936"/>
    </source>
</evidence>
<evidence type="ECO:0000256" key="1">
    <source>
        <dbReference type="ARBA" id="ARBA00004651"/>
    </source>
</evidence>
<keyword evidence="6 7" id="KW-0472">Membrane</keyword>
<name>A0A841Q7X0_9BACI</name>
<dbReference type="PANTHER" id="PTHR47371:SF3">
    <property type="entry name" value="PHOSPHOGLYCEROL TRANSFERASE I"/>
    <property type="match status" value="1"/>
</dbReference>
<keyword evidence="9" id="KW-0808">Transferase</keyword>
<evidence type="ECO:0000256" key="3">
    <source>
        <dbReference type="ARBA" id="ARBA00022475"/>
    </source>
</evidence>
<comment type="pathway">
    <text evidence="2">Cell wall biogenesis; lipoteichoic acid biosynthesis.</text>
</comment>
<dbReference type="GO" id="GO:0005886">
    <property type="term" value="C:plasma membrane"/>
    <property type="evidence" value="ECO:0007669"/>
    <property type="project" value="UniProtKB-SubCell"/>
</dbReference>
<keyword evidence="5 7" id="KW-1133">Transmembrane helix</keyword>
<dbReference type="AlphaFoldDB" id="A0A841Q7X0"/>
<dbReference type="SUPFAM" id="SSF53649">
    <property type="entry name" value="Alkaline phosphatase-like"/>
    <property type="match status" value="1"/>
</dbReference>
<dbReference type="RefSeq" id="WP_174496917.1">
    <property type="nucleotide sequence ID" value="NZ_CADDWK010000010.1"/>
</dbReference>
<dbReference type="InterPro" id="IPR000917">
    <property type="entry name" value="Sulfatase_N"/>
</dbReference>
<evidence type="ECO:0000313" key="10">
    <source>
        <dbReference type="Proteomes" id="UP000581688"/>
    </source>
</evidence>
<sequence length="521" mass="59302">MKRKISLIISVITFLVLITSAVVIAFIKYIVDNFADSSIDEMIFYMISGMNGAASDVFITGIKTSIVPFLLILILLLLPIIRLKKRKNVIEIKFRNKKFEIHFFPIKFLYKYRLIYACILLFVSLLTSYKILGVDNYINRLNEYSTLMDDYYVSGTDVSITFPNEKRNLIILYLESVENSLIDKDNGGGWEYSVIPELENIAQNNLNFSNSDKIGGAHPITGTTWTVGALVATTSGIPLKIPINGNEYTSSENFLAGAYTLGDVLKNEGYNLELMFGSDANFGGRKNYYTYHGDYKIFDVNTAIQEGKMLESEQVWWGFDDSHLFEWAKEEIISLASSDEPFNFTFLTANTHFPNGYLESSAETKFESQYENVFAHSSKQVDEFVKWFEEQDFYNNTTLVILGDHLSMQTEFFSSNIYEGYSRTMYNAFINSSIEPVNAKNRTFSSLDFYPTILGSIGVEIEGNRLGLGTNLFSERETLVEELGFSFVNSELSKNSSFYNRNILQGDYLDLLKKAEQGNQE</sequence>
<feature type="transmembrane region" description="Helical" evidence="7">
    <location>
        <begin position="57"/>
        <end position="78"/>
    </location>
</feature>
<evidence type="ECO:0000256" key="4">
    <source>
        <dbReference type="ARBA" id="ARBA00022692"/>
    </source>
</evidence>
<gene>
    <name evidence="9" type="ORF">HNQ94_003009</name>
</gene>
<protein>
    <submittedName>
        <fullName evidence="9">Phosphoglycerol transferase</fullName>
        <ecNumber evidence="9">2.7.8.20</ecNumber>
    </submittedName>
</protein>
<comment type="caution">
    <text evidence="9">The sequence shown here is derived from an EMBL/GenBank/DDBJ whole genome shotgun (WGS) entry which is preliminary data.</text>
</comment>
<keyword evidence="10" id="KW-1185">Reference proteome</keyword>